<keyword evidence="9" id="KW-1185">Reference proteome</keyword>
<name>A0ABP0JH36_9DINO</name>
<keyword evidence="4" id="KW-1133">Transmembrane helix</keyword>
<keyword evidence="3" id="KW-0677">Repeat</keyword>
<evidence type="ECO:0000313" key="9">
    <source>
        <dbReference type="Proteomes" id="UP001642484"/>
    </source>
</evidence>
<comment type="subcellular location">
    <subcellularLocation>
        <location evidence="1">Membrane</location>
    </subcellularLocation>
</comment>
<accession>A0ABP0JH36</accession>
<evidence type="ECO:0000256" key="3">
    <source>
        <dbReference type="ARBA" id="ARBA00022737"/>
    </source>
</evidence>
<sequence length="444" mass="46377">MGSSFYSTTVQLELVAQVTNWLAQSDQASVLVTLETMEEPMPIVSPTSAQEATILNSQEVSFSVVTQYADTSSCGVASTPQQVVVTWEYRVGDGTWGDLPTTLTDLDRRPGGLRFAAFSFETGSVHEFRVTARYTTSSLTATAPQYVFRLVVSPPAPPVVRILGPSSVSDACSFSFDASGSYDPALAPGTTSNLAFAWSCATHSSSFDCSQLSSLAGAGAQLAVEGGALQEGLYNFAVEVSRSGGGASVEVWQLEVSNGALPAVAINVPWGNNEAVSTQVGGQLASPSATVQGGPGCTVPSTWAWSFLLLEDNGQDGVLAFLNTSSSRQGDSLTIGTSEWRGDLLIPGAKYLYAVLQTPTEEEMLALVSSPPGTLSEALARGARAVKSLPFVADGPPTGGLVQCSPQSGYAVATSFSGTTSGWYDEDVARRRARSALDRVLGTE</sequence>
<dbReference type="Proteomes" id="UP001642484">
    <property type="component" value="Unassembled WGS sequence"/>
</dbReference>
<proteinExistence type="predicted"/>
<protein>
    <recommendedName>
        <fullName evidence="6">PKD/REJ-like domain-containing protein</fullName>
    </recommendedName>
</protein>
<dbReference type="Pfam" id="PF02010">
    <property type="entry name" value="REJ"/>
    <property type="match status" value="1"/>
</dbReference>
<feature type="domain" description="PKD/REJ-like" evidence="6">
    <location>
        <begin position="159"/>
        <end position="427"/>
    </location>
</feature>
<reference evidence="8 9" key="1">
    <citation type="submission" date="2024-02" db="EMBL/GenBank/DDBJ databases">
        <authorList>
            <person name="Chen Y."/>
            <person name="Shah S."/>
            <person name="Dougan E. K."/>
            <person name="Thang M."/>
            <person name="Chan C."/>
        </authorList>
    </citation>
    <scope>NUCLEOTIDE SEQUENCE [LARGE SCALE GENOMIC DNA]</scope>
</reference>
<evidence type="ECO:0000256" key="5">
    <source>
        <dbReference type="ARBA" id="ARBA00023136"/>
    </source>
</evidence>
<evidence type="ECO:0000313" key="8">
    <source>
        <dbReference type="EMBL" id="CAK9013507.1"/>
    </source>
</evidence>
<comment type="caution">
    <text evidence="8">The sequence shown here is derived from an EMBL/GenBank/DDBJ whole genome shotgun (WGS) entry which is preliminary data.</text>
</comment>
<evidence type="ECO:0000256" key="1">
    <source>
        <dbReference type="ARBA" id="ARBA00004370"/>
    </source>
</evidence>
<organism evidence="8 9">
    <name type="scientific">Durusdinium trenchii</name>
    <dbReference type="NCBI Taxonomy" id="1381693"/>
    <lineage>
        <taxon>Eukaryota</taxon>
        <taxon>Sar</taxon>
        <taxon>Alveolata</taxon>
        <taxon>Dinophyceae</taxon>
        <taxon>Suessiales</taxon>
        <taxon>Symbiodiniaceae</taxon>
        <taxon>Durusdinium</taxon>
    </lineage>
</organism>
<dbReference type="EMBL" id="CAXAMN010005369">
    <property type="protein sequence ID" value="CAK9013480.1"/>
    <property type="molecule type" value="Genomic_DNA"/>
</dbReference>
<gene>
    <name evidence="7" type="ORF">CCMP2556_LOCUS11295</name>
    <name evidence="8" type="ORF">CCMP2556_LOCUS11306</name>
</gene>
<dbReference type="EMBL" id="CAXAMN010005380">
    <property type="protein sequence ID" value="CAK9013507.1"/>
    <property type="molecule type" value="Genomic_DNA"/>
</dbReference>
<evidence type="ECO:0000313" key="7">
    <source>
        <dbReference type="EMBL" id="CAK9013480.1"/>
    </source>
</evidence>
<evidence type="ECO:0000259" key="6">
    <source>
        <dbReference type="Pfam" id="PF02010"/>
    </source>
</evidence>
<keyword evidence="5" id="KW-0472">Membrane</keyword>
<dbReference type="PANTHER" id="PTHR46730">
    <property type="entry name" value="POLYCYSTIN-1"/>
    <property type="match status" value="1"/>
</dbReference>
<dbReference type="PANTHER" id="PTHR46730:SF1">
    <property type="entry name" value="PLAT DOMAIN-CONTAINING PROTEIN"/>
    <property type="match status" value="1"/>
</dbReference>
<evidence type="ECO:0000256" key="4">
    <source>
        <dbReference type="ARBA" id="ARBA00022989"/>
    </source>
</evidence>
<evidence type="ECO:0000256" key="2">
    <source>
        <dbReference type="ARBA" id="ARBA00022692"/>
    </source>
</evidence>
<dbReference type="InterPro" id="IPR002859">
    <property type="entry name" value="PKD/REJ-like"/>
</dbReference>
<keyword evidence="2" id="KW-0812">Transmembrane</keyword>